<dbReference type="InterPro" id="IPR029056">
    <property type="entry name" value="Ribokinase-like"/>
</dbReference>
<reference evidence="8 9" key="1">
    <citation type="journal article" date="2012" name="Int. J. Syst. Evol. Microbiol.">
        <title>Vibrio caribbeanicus sp. nov., isolated from the marine sponge Scleritoderma cyanea.</title>
        <authorList>
            <person name="Hoffmann M."/>
            <person name="Monday S.R."/>
            <person name="Allard M.W."/>
            <person name="Strain E.A."/>
            <person name="Whittaker P."/>
            <person name="Naum M."/>
            <person name="McCarthy P.J."/>
            <person name="Lopez J.V."/>
            <person name="Fischer M."/>
            <person name="Brown E.W."/>
        </authorList>
    </citation>
    <scope>NUCLEOTIDE SEQUENCE [LARGE SCALE GENOMIC DNA]</scope>
    <source>
        <strain evidence="8 9">ATCC BAA-2122</strain>
    </source>
</reference>
<gene>
    <name evidence="8" type="ORF">VIBC2010_00205</name>
</gene>
<dbReference type="EMBL" id="AEIU01000052">
    <property type="protein sequence ID" value="EFP97632.1"/>
    <property type="molecule type" value="Genomic_DNA"/>
</dbReference>
<evidence type="ECO:0000256" key="1">
    <source>
        <dbReference type="ARBA" id="ARBA00004948"/>
    </source>
</evidence>
<dbReference type="SUPFAM" id="SSF53613">
    <property type="entry name" value="Ribokinase-like"/>
    <property type="match status" value="1"/>
</dbReference>
<dbReference type="Pfam" id="PF08543">
    <property type="entry name" value="Phos_pyr_kin"/>
    <property type="match status" value="1"/>
</dbReference>
<evidence type="ECO:0000256" key="6">
    <source>
        <dbReference type="ARBA" id="ARBA00022840"/>
    </source>
</evidence>
<dbReference type="PANTHER" id="PTHR20858:SF17">
    <property type="entry name" value="HYDROXYMETHYLPYRIMIDINE_PHOSPHOMETHYLPYRIMIDINE KINASE THI20-RELATED"/>
    <property type="match status" value="1"/>
</dbReference>
<evidence type="ECO:0000256" key="4">
    <source>
        <dbReference type="ARBA" id="ARBA00022741"/>
    </source>
</evidence>
<accession>E3BGZ5</accession>
<dbReference type="GO" id="GO:0009229">
    <property type="term" value="P:thiamine diphosphate biosynthetic process"/>
    <property type="evidence" value="ECO:0007669"/>
    <property type="project" value="UniProtKB-UniPathway"/>
</dbReference>
<dbReference type="NCBIfam" id="TIGR00097">
    <property type="entry name" value="HMP-P_kinase"/>
    <property type="match status" value="1"/>
</dbReference>
<keyword evidence="3 8" id="KW-0808">Transferase</keyword>
<dbReference type="UniPathway" id="UPA00060">
    <property type="reaction ID" value="UER00138"/>
</dbReference>
<keyword evidence="9" id="KW-1185">Reference proteome</keyword>
<dbReference type="STRING" id="796620.VIBC2010_00205"/>
<evidence type="ECO:0000256" key="3">
    <source>
        <dbReference type="ARBA" id="ARBA00022679"/>
    </source>
</evidence>
<dbReference type="OrthoDB" id="9810880at2"/>
<keyword evidence="6" id="KW-0067">ATP-binding</keyword>
<dbReference type="GO" id="GO:0008902">
    <property type="term" value="F:hydroxymethylpyrimidine kinase activity"/>
    <property type="evidence" value="ECO:0007669"/>
    <property type="project" value="UniProtKB-EC"/>
</dbReference>
<dbReference type="Gene3D" id="3.40.1190.20">
    <property type="match status" value="1"/>
</dbReference>
<evidence type="ECO:0000313" key="8">
    <source>
        <dbReference type="EMBL" id="EFP97632.1"/>
    </source>
</evidence>
<evidence type="ECO:0000259" key="7">
    <source>
        <dbReference type="Pfam" id="PF08543"/>
    </source>
</evidence>
<name>E3BGZ5_9VIBR</name>
<protein>
    <recommendedName>
        <fullName evidence="2">hydroxymethylpyrimidine kinase</fullName>
        <ecNumber evidence="2">2.7.1.49</ecNumber>
    </recommendedName>
</protein>
<dbReference type="CDD" id="cd01169">
    <property type="entry name" value="HMPP_kinase"/>
    <property type="match status" value="1"/>
</dbReference>
<evidence type="ECO:0000256" key="5">
    <source>
        <dbReference type="ARBA" id="ARBA00022777"/>
    </source>
</evidence>
<dbReference type="FunFam" id="3.40.1190.20:FF:000003">
    <property type="entry name" value="Phosphomethylpyrimidine kinase ThiD"/>
    <property type="match status" value="1"/>
</dbReference>
<comment type="caution">
    <text evidence="8">The sequence shown here is derived from an EMBL/GenBank/DDBJ whole genome shotgun (WGS) entry which is preliminary data.</text>
</comment>
<dbReference type="InterPro" id="IPR004399">
    <property type="entry name" value="HMP/HMP-P_kinase_dom"/>
</dbReference>
<evidence type="ECO:0000313" key="9">
    <source>
        <dbReference type="Proteomes" id="UP000002943"/>
    </source>
</evidence>
<comment type="pathway">
    <text evidence="1">Cofactor biosynthesis; thiamine diphosphate biosynthesis.</text>
</comment>
<dbReference type="InterPro" id="IPR013749">
    <property type="entry name" value="PM/HMP-P_kinase-1"/>
</dbReference>
<evidence type="ECO:0000256" key="2">
    <source>
        <dbReference type="ARBA" id="ARBA00012135"/>
    </source>
</evidence>
<dbReference type="GO" id="GO:0009228">
    <property type="term" value="P:thiamine biosynthetic process"/>
    <property type="evidence" value="ECO:0007669"/>
    <property type="project" value="InterPro"/>
</dbReference>
<keyword evidence="4" id="KW-0547">Nucleotide-binding</keyword>
<dbReference type="PANTHER" id="PTHR20858">
    <property type="entry name" value="PHOSPHOMETHYLPYRIMIDINE KINASE"/>
    <property type="match status" value="1"/>
</dbReference>
<dbReference type="AlphaFoldDB" id="E3BGZ5"/>
<organism evidence="8 9">
    <name type="scientific">Vibrio caribbeanicus ATCC BAA-2122</name>
    <dbReference type="NCBI Taxonomy" id="796620"/>
    <lineage>
        <taxon>Bacteria</taxon>
        <taxon>Pseudomonadati</taxon>
        <taxon>Pseudomonadota</taxon>
        <taxon>Gammaproteobacteria</taxon>
        <taxon>Vibrionales</taxon>
        <taxon>Vibrionaceae</taxon>
        <taxon>Vibrio</taxon>
    </lineage>
</organism>
<dbReference type="GO" id="GO:0008972">
    <property type="term" value="F:phosphomethylpyrimidine kinase activity"/>
    <property type="evidence" value="ECO:0007669"/>
    <property type="project" value="InterPro"/>
</dbReference>
<dbReference type="GO" id="GO:0005524">
    <property type="term" value="F:ATP binding"/>
    <property type="evidence" value="ECO:0007669"/>
    <property type="project" value="UniProtKB-KW"/>
</dbReference>
<sequence>MPSYTMPKPIVLTIAGSDSGGGAGIQADIKTISATGSYACSVITAVTSQNTLGVQDIHSIPALNIESQLDSVFQDLNVVAVKVGMLASSDIIYIVAKKLRQYRPKYVVVDPVLISTSGSRLLNSDALVELKKQLIPMADLLTPNLYEGAILASRSCPRNEHEMEEMIEPMRALGAKSILLKGGHLQESQYSSDLLIQPDSNEFLTSKRHQTKNTHGTGCTLSAAIASYLAQGNCIHKSVFLGKQYISQAIACADLLEVGSGYGPVEHFFYGHENVR</sequence>
<dbReference type="EC" id="2.7.1.49" evidence="2"/>
<feature type="domain" description="Pyridoxamine kinase/Phosphomethylpyrimidine kinase" evidence="7">
    <location>
        <begin position="18"/>
        <end position="265"/>
    </location>
</feature>
<proteinExistence type="predicted"/>
<dbReference type="Proteomes" id="UP000002943">
    <property type="component" value="Unassembled WGS sequence"/>
</dbReference>
<dbReference type="GO" id="GO:0005829">
    <property type="term" value="C:cytosol"/>
    <property type="evidence" value="ECO:0007669"/>
    <property type="project" value="TreeGrafter"/>
</dbReference>
<dbReference type="RefSeq" id="WP_009600239.1">
    <property type="nucleotide sequence ID" value="NZ_AEIU01000052.1"/>
</dbReference>
<dbReference type="eggNOG" id="COG0351">
    <property type="taxonomic scope" value="Bacteria"/>
</dbReference>
<keyword evidence="5 8" id="KW-0418">Kinase</keyword>